<sequence>MRFSLLLAASAPLVVFAGLLPRQSPPACLTTCLGMLPLNLTTCDPTDFTCLCSSSVFLTAVTQCIDAQCDTADIESAEQYAVATCGAAGVVVTPAPIPGTATSSGSATSSPSSTLASGSNSTTSSSSASSPSTSPSSSGSFTLNPAQSVLLAGLAAVAGLMLSL</sequence>
<evidence type="ECO:0000256" key="4">
    <source>
        <dbReference type="ARBA" id="ARBA00022475"/>
    </source>
</evidence>
<dbReference type="AlphaFoldDB" id="M5GBH8"/>
<accession>M5GBH8</accession>
<dbReference type="PANTHER" id="PTHR37928:SF2">
    <property type="entry name" value="GPI ANCHORED CFEM DOMAIN PROTEIN (AFU_ORTHOLOGUE AFUA_6G10580)"/>
    <property type="match status" value="1"/>
</dbReference>
<dbReference type="SMART" id="SM00747">
    <property type="entry name" value="CFEM"/>
    <property type="match status" value="1"/>
</dbReference>
<evidence type="ECO:0000256" key="6">
    <source>
        <dbReference type="ARBA" id="ARBA00022617"/>
    </source>
</evidence>
<keyword evidence="4" id="KW-1003">Cell membrane</keyword>
<feature type="signal peptide" evidence="15">
    <location>
        <begin position="1"/>
        <end position="17"/>
    </location>
</feature>
<comment type="subcellular location">
    <subcellularLocation>
        <location evidence="1">Cell membrane</location>
        <topology evidence="1">Lipid-anchor</topology>
        <topology evidence="1">GPI-anchor</topology>
    </subcellularLocation>
    <subcellularLocation>
        <location evidence="2">Secreted</location>
    </subcellularLocation>
</comment>
<comment type="similarity">
    <text evidence="3">Belongs to the RBT5 family.</text>
</comment>
<dbReference type="GeneID" id="63687904"/>
<dbReference type="EMBL" id="JH795864">
    <property type="protein sequence ID" value="EJU01358.1"/>
    <property type="molecule type" value="Genomic_DNA"/>
</dbReference>
<keyword evidence="5" id="KW-0964">Secreted</keyword>
<evidence type="ECO:0000256" key="3">
    <source>
        <dbReference type="ARBA" id="ARBA00010031"/>
    </source>
</evidence>
<proteinExistence type="inferred from homology"/>
<evidence type="ECO:0000313" key="18">
    <source>
        <dbReference type="Proteomes" id="UP000030653"/>
    </source>
</evidence>
<dbReference type="STRING" id="1858805.M5GBH8"/>
<dbReference type="GO" id="GO:0046872">
    <property type="term" value="F:metal ion binding"/>
    <property type="evidence" value="ECO:0007669"/>
    <property type="project" value="UniProtKB-KW"/>
</dbReference>
<evidence type="ECO:0000259" key="16">
    <source>
        <dbReference type="PROSITE" id="PS52012"/>
    </source>
</evidence>
<evidence type="ECO:0000256" key="13">
    <source>
        <dbReference type="ARBA" id="ARBA00023288"/>
    </source>
</evidence>
<keyword evidence="7" id="KW-0479">Metal-binding</keyword>
<evidence type="ECO:0000256" key="11">
    <source>
        <dbReference type="ARBA" id="ARBA00023157"/>
    </source>
</evidence>
<keyword evidence="8 15" id="KW-0732">Signal</keyword>
<evidence type="ECO:0000256" key="10">
    <source>
        <dbReference type="ARBA" id="ARBA00023136"/>
    </source>
</evidence>
<keyword evidence="9" id="KW-0408">Iron</keyword>
<evidence type="ECO:0000256" key="2">
    <source>
        <dbReference type="ARBA" id="ARBA00004613"/>
    </source>
</evidence>
<dbReference type="InterPro" id="IPR008427">
    <property type="entry name" value="Extracellular_membr_CFEM_dom"/>
</dbReference>
<name>M5GBH8_DACPD</name>
<dbReference type="Proteomes" id="UP000030653">
    <property type="component" value="Unassembled WGS sequence"/>
</dbReference>
<keyword evidence="13" id="KW-0449">Lipoprotein</keyword>
<feature type="region of interest" description="Disordered" evidence="14">
    <location>
        <begin position="100"/>
        <end position="139"/>
    </location>
</feature>
<evidence type="ECO:0000256" key="12">
    <source>
        <dbReference type="ARBA" id="ARBA00023180"/>
    </source>
</evidence>
<dbReference type="InterPro" id="IPR051735">
    <property type="entry name" value="CFEM_domain"/>
</dbReference>
<evidence type="ECO:0000256" key="5">
    <source>
        <dbReference type="ARBA" id="ARBA00022525"/>
    </source>
</evidence>
<keyword evidence="11" id="KW-1015">Disulfide bond</keyword>
<evidence type="ECO:0000256" key="8">
    <source>
        <dbReference type="ARBA" id="ARBA00022729"/>
    </source>
</evidence>
<evidence type="ECO:0000313" key="17">
    <source>
        <dbReference type="EMBL" id="EJU01358.1"/>
    </source>
</evidence>
<feature type="domain" description="CFEM" evidence="16">
    <location>
        <begin position="1"/>
        <end position="112"/>
    </location>
</feature>
<dbReference type="OrthoDB" id="3065412at2759"/>
<gene>
    <name evidence="17" type="ORF">DACRYDRAFT_22518</name>
</gene>
<evidence type="ECO:0000256" key="15">
    <source>
        <dbReference type="SAM" id="SignalP"/>
    </source>
</evidence>
<keyword evidence="18" id="KW-1185">Reference proteome</keyword>
<dbReference type="PROSITE" id="PS52012">
    <property type="entry name" value="CFEM"/>
    <property type="match status" value="1"/>
</dbReference>
<dbReference type="Pfam" id="PF05730">
    <property type="entry name" value="CFEM"/>
    <property type="match status" value="1"/>
</dbReference>
<evidence type="ECO:0000256" key="9">
    <source>
        <dbReference type="ARBA" id="ARBA00023004"/>
    </source>
</evidence>
<dbReference type="HOGENOM" id="CLU_063084_1_3_1"/>
<dbReference type="GO" id="GO:0005576">
    <property type="term" value="C:extracellular region"/>
    <property type="evidence" value="ECO:0007669"/>
    <property type="project" value="UniProtKB-SubCell"/>
</dbReference>
<keyword evidence="12" id="KW-0325">Glycoprotein</keyword>
<dbReference type="OMA" id="VINCLAT"/>
<evidence type="ECO:0000256" key="7">
    <source>
        <dbReference type="ARBA" id="ARBA00022723"/>
    </source>
</evidence>
<keyword evidence="10" id="KW-0472">Membrane</keyword>
<dbReference type="PANTHER" id="PTHR37928">
    <property type="entry name" value="CFEM DOMAIN PROTEIN (AFU_ORTHOLOGUE AFUA_6G14090)"/>
    <property type="match status" value="1"/>
</dbReference>
<dbReference type="RefSeq" id="XP_040628255.1">
    <property type="nucleotide sequence ID" value="XM_040772842.1"/>
</dbReference>
<organism evidence="17 18">
    <name type="scientific">Dacryopinax primogenitus (strain DJM 731)</name>
    <name type="common">Brown rot fungus</name>
    <dbReference type="NCBI Taxonomy" id="1858805"/>
    <lineage>
        <taxon>Eukaryota</taxon>
        <taxon>Fungi</taxon>
        <taxon>Dikarya</taxon>
        <taxon>Basidiomycota</taxon>
        <taxon>Agaricomycotina</taxon>
        <taxon>Dacrymycetes</taxon>
        <taxon>Dacrymycetales</taxon>
        <taxon>Dacrymycetaceae</taxon>
        <taxon>Dacryopinax</taxon>
    </lineage>
</organism>
<keyword evidence="6" id="KW-0349">Heme</keyword>
<protein>
    <recommendedName>
        <fullName evidence="16">CFEM domain-containing protein</fullName>
    </recommendedName>
</protein>
<evidence type="ECO:0000256" key="14">
    <source>
        <dbReference type="SAM" id="MobiDB-lite"/>
    </source>
</evidence>
<evidence type="ECO:0000256" key="1">
    <source>
        <dbReference type="ARBA" id="ARBA00004609"/>
    </source>
</evidence>
<dbReference type="GO" id="GO:0005886">
    <property type="term" value="C:plasma membrane"/>
    <property type="evidence" value="ECO:0007669"/>
    <property type="project" value="UniProtKB-SubCell"/>
</dbReference>
<reference evidence="17 18" key="1">
    <citation type="journal article" date="2012" name="Science">
        <title>The Paleozoic origin of enzymatic lignin decomposition reconstructed from 31 fungal genomes.</title>
        <authorList>
            <person name="Floudas D."/>
            <person name="Binder M."/>
            <person name="Riley R."/>
            <person name="Barry K."/>
            <person name="Blanchette R.A."/>
            <person name="Henrissat B."/>
            <person name="Martinez A.T."/>
            <person name="Otillar R."/>
            <person name="Spatafora J.W."/>
            <person name="Yadav J.S."/>
            <person name="Aerts A."/>
            <person name="Benoit I."/>
            <person name="Boyd A."/>
            <person name="Carlson A."/>
            <person name="Copeland A."/>
            <person name="Coutinho P.M."/>
            <person name="de Vries R.P."/>
            <person name="Ferreira P."/>
            <person name="Findley K."/>
            <person name="Foster B."/>
            <person name="Gaskell J."/>
            <person name="Glotzer D."/>
            <person name="Gorecki P."/>
            <person name="Heitman J."/>
            <person name="Hesse C."/>
            <person name="Hori C."/>
            <person name="Igarashi K."/>
            <person name="Jurgens J.A."/>
            <person name="Kallen N."/>
            <person name="Kersten P."/>
            <person name="Kohler A."/>
            <person name="Kuees U."/>
            <person name="Kumar T.K.A."/>
            <person name="Kuo A."/>
            <person name="LaButti K."/>
            <person name="Larrondo L.F."/>
            <person name="Lindquist E."/>
            <person name="Ling A."/>
            <person name="Lombard V."/>
            <person name="Lucas S."/>
            <person name="Lundell T."/>
            <person name="Martin R."/>
            <person name="McLaughlin D.J."/>
            <person name="Morgenstern I."/>
            <person name="Morin E."/>
            <person name="Murat C."/>
            <person name="Nagy L.G."/>
            <person name="Nolan M."/>
            <person name="Ohm R.A."/>
            <person name="Patyshakuliyeva A."/>
            <person name="Rokas A."/>
            <person name="Ruiz-Duenas F.J."/>
            <person name="Sabat G."/>
            <person name="Salamov A."/>
            <person name="Samejima M."/>
            <person name="Schmutz J."/>
            <person name="Slot J.C."/>
            <person name="St John F."/>
            <person name="Stenlid J."/>
            <person name="Sun H."/>
            <person name="Sun S."/>
            <person name="Syed K."/>
            <person name="Tsang A."/>
            <person name="Wiebenga A."/>
            <person name="Young D."/>
            <person name="Pisabarro A."/>
            <person name="Eastwood D.C."/>
            <person name="Martin F."/>
            <person name="Cullen D."/>
            <person name="Grigoriev I.V."/>
            <person name="Hibbett D.S."/>
        </authorList>
    </citation>
    <scope>NUCLEOTIDE SEQUENCE [LARGE SCALE GENOMIC DNA]</scope>
    <source>
        <strain evidence="17 18">DJM-731 SS1</strain>
    </source>
</reference>
<feature type="chain" id="PRO_5004067740" description="CFEM domain-containing protein" evidence="15">
    <location>
        <begin position="18"/>
        <end position="164"/>
    </location>
</feature>